<keyword evidence="7" id="KW-1185">Reference proteome</keyword>
<sequence length="191" mass="20589">MQPGQTMQAGGMNVSLVSVAQDENGRPLIVLRDEGAKKRTRGIEAHRASIVAATAMASILSSSFGPKGMDKLMVSQDRDVLITNDGATILRNMDVSNHIAKLMVELSECQDNEVGDGTTGVVILAGALLEHSEALLTKGIHPIRVSDGYDEACRIAVSYLEKYAEHADFTLLNRDMLMKAAKTSLYSKIVN</sequence>
<dbReference type="Pfam" id="PF00118">
    <property type="entry name" value="Cpn60_TCP1"/>
    <property type="match status" value="1"/>
</dbReference>
<dbReference type="InterPro" id="IPR017998">
    <property type="entry name" value="Chaperone_TCP-1"/>
</dbReference>
<evidence type="ECO:0000256" key="1">
    <source>
        <dbReference type="ARBA" id="ARBA00008020"/>
    </source>
</evidence>
<keyword evidence="3 5" id="KW-0067">ATP-binding</keyword>
<dbReference type="PROSITE" id="PS00995">
    <property type="entry name" value="TCP1_3"/>
    <property type="match status" value="1"/>
</dbReference>
<evidence type="ECO:0000313" key="7">
    <source>
        <dbReference type="Proteomes" id="UP000265618"/>
    </source>
</evidence>
<keyword evidence="2 5" id="KW-0547">Nucleotide-binding</keyword>
<evidence type="ECO:0000256" key="2">
    <source>
        <dbReference type="ARBA" id="ARBA00022741"/>
    </source>
</evidence>
<proteinExistence type="inferred from homology"/>
<evidence type="ECO:0000256" key="4">
    <source>
        <dbReference type="ARBA" id="ARBA00023186"/>
    </source>
</evidence>
<dbReference type="PROSITE" id="PS00751">
    <property type="entry name" value="TCP1_2"/>
    <property type="match status" value="1"/>
</dbReference>
<dbReference type="Gene3D" id="3.30.260.10">
    <property type="entry name" value="TCP-1-like chaperonin intermediate domain"/>
    <property type="match status" value="1"/>
</dbReference>
<evidence type="ECO:0000313" key="6">
    <source>
        <dbReference type="EMBL" id="GIQ88542.1"/>
    </source>
</evidence>
<gene>
    <name evidence="6" type="ORF">KIPB_010813</name>
</gene>
<evidence type="ECO:0000256" key="5">
    <source>
        <dbReference type="RuleBase" id="RU004187"/>
    </source>
</evidence>
<dbReference type="GO" id="GO:0016887">
    <property type="term" value="F:ATP hydrolysis activity"/>
    <property type="evidence" value="ECO:0007669"/>
    <property type="project" value="InterPro"/>
</dbReference>
<feature type="non-terminal residue" evidence="6">
    <location>
        <position position="191"/>
    </location>
</feature>
<dbReference type="PANTHER" id="PTHR11353">
    <property type="entry name" value="CHAPERONIN"/>
    <property type="match status" value="1"/>
</dbReference>
<dbReference type="GO" id="GO:0051082">
    <property type="term" value="F:unfolded protein binding"/>
    <property type="evidence" value="ECO:0007669"/>
    <property type="project" value="InterPro"/>
</dbReference>
<dbReference type="InterPro" id="IPR002194">
    <property type="entry name" value="Chaperonin_TCP-1_CS"/>
</dbReference>
<dbReference type="GO" id="GO:0140662">
    <property type="term" value="F:ATP-dependent protein folding chaperone"/>
    <property type="evidence" value="ECO:0007669"/>
    <property type="project" value="InterPro"/>
</dbReference>
<accession>A0A9K3GML9</accession>
<dbReference type="InterPro" id="IPR027413">
    <property type="entry name" value="GROEL-like_equatorial_sf"/>
</dbReference>
<comment type="caution">
    <text evidence="6">The sequence shown here is derived from an EMBL/GenBank/DDBJ whole genome shotgun (WGS) entry which is preliminary data.</text>
</comment>
<organism evidence="6 7">
    <name type="scientific">Kipferlia bialata</name>
    <dbReference type="NCBI Taxonomy" id="797122"/>
    <lineage>
        <taxon>Eukaryota</taxon>
        <taxon>Metamonada</taxon>
        <taxon>Carpediemonas-like organisms</taxon>
        <taxon>Kipferlia</taxon>
    </lineage>
</organism>
<keyword evidence="4 5" id="KW-0143">Chaperone</keyword>
<dbReference type="PRINTS" id="PR00304">
    <property type="entry name" value="TCOMPLEXTCP1"/>
</dbReference>
<dbReference type="Gene3D" id="1.10.560.10">
    <property type="entry name" value="GroEL-like equatorial domain"/>
    <property type="match status" value="1"/>
</dbReference>
<dbReference type="AlphaFoldDB" id="A0A9K3GML9"/>
<dbReference type="OrthoDB" id="10248520at2759"/>
<dbReference type="EMBL" id="BDIP01004158">
    <property type="protein sequence ID" value="GIQ88542.1"/>
    <property type="molecule type" value="Genomic_DNA"/>
</dbReference>
<comment type="similarity">
    <text evidence="1 5">Belongs to the TCP-1 chaperonin family.</text>
</comment>
<dbReference type="InterPro" id="IPR002423">
    <property type="entry name" value="Cpn60/GroEL/TCP-1"/>
</dbReference>
<reference evidence="6 7" key="1">
    <citation type="journal article" date="2018" name="PLoS ONE">
        <title>The draft genome of Kipferlia bialata reveals reductive genome evolution in fornicate parasites.</title>
        <authorList>
            <person name="Tanifuji G."/>
            <person name="Takabayashi S."/>
            <person name="Kume K."/>
            <person name="Takagi M."/>
            <person name="Nakayama T."/>
            <person name="Kamikawa R."/>
            <person name="Inagaki Y."/>
            <person name="Hashimoto T."/>
        </authorList>
    </citation>
    <scope>NUCLEOTIDE SEQUENCE [LARGE SCALE GENOMIC DNA]</scope>
    <source>
        <strain evidence="6">NY0173</strain>
    </source>
</reference>
<name>A0A9K3GML9_9EUKA</name>
<dbReference type="Proteomes" id="UP000265618">
    <property type="component" value="Unassembled WGS sequence"/>
</dbReference>
<dbReference type="InterPro" id="IPR027410">
    <property type="entry name" value="TCP-1-like_intermed_sf"/>
</dbReference>
<evidence type="ECO:0000256" key="3">
    <source>
        <dbReference type="ARBA" id="ARBA00022840"/>
    </source>
</evidence>
<dbReference type="SUPFAM" id="SSF48592">
    <property type="entry name" value="GroEL equatorial domain-like"/>
    <property type="match status" value="1"/>
</dbReference>
<protein>
    <submittedName>
        <fullName evidence="6">Chaperone tailless complex polypeptide 1</fullName>
    </submittedName>
</protein>
<dbReference type="GO" id="GO:0005524">
    <property type="term" value="F:ATP binding"/>
    <property type="evidence" value="ECO:0007669"/>
    <property type="project" value="UniProtKB-KW"/>
</dbReference>